<organism evidence="1 2">
    <name type="scientific">Pelagimonas phthalicica</name>
    <dbReference type="NCBI Taxonomy" id="1037362"/>
    <lineage>
        <taxon>Bacteria</taxon>
        <taxon>Pseudomonadati</taxon>
        <taxon>Pseudomonadota</taxon>
        <taxon>Alphaproteobacteria</taxon>
        <taxon>Rhodobacterales</taxon>
        <taxon>Roseobacteraceae</taxon>
        <taxon>Pelagimonas</taxon>
    </lineage>
</organism>
<protein>
    <submittedName>
        <fullName evidence="1">Internalin-A</fullName>
    </submittedName>
</protein>
<evidence type="ECO:0000313" key="2">
    <source>
        <dbReference type="Proteomes" id="UP000225972"/>
    </source>
</evidence>
<keyword evidence="2" id="KW-1185">Reference proteome</keyword>
<evidence type="ECO:0000313" key="1">
    <source>
        <dbReference type="EMBL" id="SMX26274.1"/>
    </source>
</evidence>
<dbReference type="Proteomes" id="UP000225972">
    <property type="component" value="Unassembled WGS sequence"/>
</dbReference>
<dbReference type="AlphaFoldDB" id="A0A238J7S5"/>
<dbReference type="OrthoDB" id="10020849at2"/>
<name>A0A238J7S5_9RHOB</name>
<dbReference type="EMBL" id="FXXP01000001">
    <property type="protein sequence ID" value="SMX26274.1"/>
    <property type="molecule type" value="Genomic_DNA"/>
</dbReference>
<dbReference type="InterPro" id="IPR032675">
    <property type="entry name" value="LRR_dom_sf"/>
</dbReference>
<dbReference type="RefSeq" id="WP_099242006.1">
    <property type="nucleotide sequence ID" value="NZ_FXXP01000001.1"/>
</dbReference>
<sequence length="276" mass="31330">MGEERFRRFAELRAQWSSCSDAKPADLWERDGFVRFDDGSAYAIRNLKEPKTARCAIGYSLSQKELDRLCGLIDVEALSLHAISAKNVEALSRQKNLKFLSFHWASKIEDLTPLTELPALKVLDLTELSKLRDLSFLKDLKILEALQISGSTDTPMRLDHLVPIAQMPRLAELVLLASRVKEGGLHPLGDCEALSELGLADIFSTEDVAYLTARLPKVFCERFQPYYSIRDYFGDGKTVKITGQRKPRLHPVIDAARIENYVRKWEQLVSEFSEKT</sequence>
<gene>
    <name evidence="1" type="primary">inlA</name>
    <name evidence="1" type="ORF">TRP8649_00347</name>
</gene>
<accession>A0A238J7S5</accession>
<dbReference type="SUPFAM" id="SSF52058">
    <property type="entry name" value="L domain-like"/>
    <property type="match status" value="1"/>
</dbReference>
<proteinExistence type="predicted"/>
<dbReference type="Gene3D" id="3.80.10.10">
    <property type="entry name" value="Ribonuclease Inhibitor"/>
    <property type="match status" value="1"/>
</dbReference>
<reference evidence="2" key="1">
    <citation type="submission" date="2017-05" db="EMBL/GenBank/DDBJ databases">
        <authorList>
            <person name="Rodrigo-Torres L."/>
            <person name="Arahal R. D."/>
            <person name="Lucena T."/>
        </authorList>
    </citation>
    <scope>NUCLEOTIDE SEQUENCE [LARGE SCALE GENOMIC DNA]</scope>
    <source>
        <strain evidence="2">CECT 8649</strain>
    </source>
</reference>